<proteinExistence type="predicted"/>
<name>A0AAN9AJG9_9CAEN</name>
<feature type="region of interest" description="Disordered" evidence="1">
    <location>
        <begin position="457"/>
        <end position="522"/>
    </location>
</feature>
<reference evidence="2 3" key="1">
    <citation type="submission" date="2024-02" db="EMBL/GenBank/DDBJ databases">
        <title>Chromosome-scale genome assembly of the rough periwinkle Littorina saxatilis.</title>
        <authorList>
            <person name="De Jode A."/>
            <person name="Faria R."/>
            <person name="Formenti G."/>
            <person name="Sims Y."/>
            <person name="Smith T.P."/>
            <person name="Tracey A."/>
            <person name="Wood J.M.D."/>
            <person name="Zagrodzka Z.B."/>
            <person name="Johannesson K."/>
            <person name="Butlin R.K."/>
            <person name="Leder E.H."/>
        </authorList>
    </citation>
    <scope>NUCLEOTIDE SEQUENCE [LARGE SCALE GENOMIC DNA]</scope>
    <source>
        <strain evidence="2">Snail1</strain>
        <tissue evidence="2">Muscle</tissue>
    </source>
</reference>
<dbReference type="AlphaFoldDB" id="A0AAN9AJG9"/>
<gene>
    <name evidence="2" type="ORF">V1264_022070</name>
</gene>
<organism evidence="2 3">
    <name type="scientific">Littorina saxatilis</name>
    <dbReference type="NCBI Taxonomy" id="31220"/>
    <lineage>
        <taxon>Eukaryota</taxon>
        <taxon>Metazoa</taxon>
        <taxon>Spiralia</taxon>
        <taxon>Lophotrochozoa</taxon>
        <taxon>Mollusca</taxon>
        <taxon>Gastropoda</taxon>
        <taxon>Caenogastropoda</taxon>
        <taxon>Littorinimorpha</taxon>
        <taxon>Littorinoidea</taxon>
        <taxon>Littorinidae</taxon>
        <taxon>Littorina</taxon>
    </lineage>
</organism>
<feature type="compositionally biased region" description="Basic and acidic residues" evidence="1">
    <location>
        <begin position="464"/>
        <end position="505"/>
    </location>
</feature>
<evidence type="ECO:0000313" key="2">
    <source>
        <dbReference type="EMBL" id="KAK7088108.1"/>
    </source>
</evidence>
<evidence type="ECO:0000313" key="3">
    <source>
        <dbReference type="Proteomes" id="UP001374579"/>
    </source>
</evidence>
<accession>A0AAN9AJG9</accession>
<dbReference type="Proteomes" id="UP001374579">
    <property type="component" value="Unassembled WGS sequence"/>
</dbReference>
<keyword evidence="3" id="KW-1185">Reference proteome</keyword>
<sequence length="714" mass="82202">MAGPKYFPKWLLNCKEDITQTKEWNAFLLELNDAIQQQLTQNHVQYFTDLSDAEKELFMQRATKAIEGGAAFQNMYGKVSMLMDQHLNEDVARQLMEDSPLDTKTDLVVEGAEEGVVSLLKKWPEMKSKLHVCLNQPLAQPIRQLSWRLFLTNPKVRKTYIDLLNGNPRSAISPLDLEISQKCEQLLISEPTFFNIKGSVGAFYAMKATLSYHHALQRTNSRLRDTDYMLVVPFVEVTSPGLSRREPAPGKVVALMVEEFLTFLDTRPGFMLDSGSETEFEEMKGFAQKVGSILQELYPNLASAISDAYLPAREKIVATESGSQVLLKEGLTELLRPIVRSMLVGYLKMETLLYVWDNYVIGLDAPGFSTEWLAVVCATMLGLMQDKLKEAKAPAAMENVIRRESPLLAVPQFQYEIKRHHYRNLYSLLTADQKAAMPVLDPTQAIHPPWRHWYNDLIPPYTKPQDRRRAREEREAERERVQQQKREAETQRREKEERERKRGEDEYMSAVSAERARLEEERREMQRQLQEERYRREQAEQQAQEQIAMLRREVEALRHKPKSPAPSVFSVGSYISRVLIPPPPTPASGMSQPVLSTIQESRTPVRTPSRQATPAKQTLSVVLDFLGKIRHSMDTIAHGDGSDRQRLDRETDGFIRQNVEDLKQAQVEVFGHRLQPGEFESLTAQQQQDSSDKMMQLMQRWREDRRAQELASRR</sequence>
<dbReference type="EMBL" id="JBAMIC010004070">
    <property type="protein sequence ID" value="KAK7088108.1"/>
    <property type="molecule type" value="Genomic_DNA"/>
</dbReference>
<protein>
    <submittedName>
        <fullName evidence="2">Uncharacterized protein</fullName>
    </submittedName>
</protein>
<evidence type="ECO:0000256" key="1">
    <source>
        <dbReference type="SAM" id="MobiDB-lite"/>
    </source>
</evidence>
<comment type="caution">
    <text evidence="2">The sequence shown here is derived from an EMBL/GenBank/DDBJ whole genome shotgun (WGS) entry which is preliminary data.</text>
</comment>